<protein>
    <submittedName>
        <fullName evidence="7">Type III secretion system inner membrane ring subunit SctD</fullName>
    </submittedName>
</protein>
<feature type="domain" description="YscD/Y4YQ C-terminal" evidence="6">
    <location>
        <begin position="363"/>
        <end position="412"/>
    </location>
</feature>
<evidence type="ECO:0000259" key="2">
    <source>
        <dbReference type="Pfam" id="PF16693"/>
    </source>
</evidence>
<feature type="domain" description="YscD-like Bon-like" evidence="5">
    <location>
        <begin position="219"/>
        <end position="284"/>
    </location>
</feature>
<feature type="domain" description="YscD-like Bon-like" evidence="2">
    <location>
        <begin position="161"/>
        <end position="218"/>
    </location>
</feature>
<dbReference type="Gene3D" id="3.30.70.1770">
    <property type="match status" value="1"/>
</dbReference>
<evidence type="ECO:0000313" key="8">
    <source>
        <dbReference type="Proteomes" id="UP000595481"/>
    </source>
</evidence>
<dbReference type="Pfam" id="PF16697">
    <property type="entry name" value="Yop-YscD_cpl"/>
    <property type="match status" value="1"/>
</dbReference>
<dbReference type="InterPro" id="IPR032030">
    <property type="entry name" value="YscD_cytoplasmic_dom"/>
</dbReference>
<dbReference type="InterPro" id="IPR012843">
    <property type="entry name" value="YscD"/>
</dbReference>
<dbReference type="Pfam" id="PF21937">
    <property type="entry name" value="Yop-YscD_ppl_2nd"/>
    <property type="match status" value="1"/>
</dbReference>
<dbReference type="Gene3D" id="3.30.1340.30">
    <property type="match status" value="2"/>
</dbReference>
<gene>
    <name evidence="7" type="primary">sctD</name>
    <name evidence="7" type="ORF">I6H43_17355</name>
</gene>
<dbReference type="InterPro" id="IPR053947">
    <property type="entry name" value="YscD_ppl__2nd"/>
</dbReference>
<feature type="domain" description="YscD-like Bon-like" evidence="4">
    <location>
        <begin position="289"/>
        <end position="350"/>
    </location>
</feature>
<reference evidence="7 8" key="1">
    <citation type="submission" date="2020-12" db="EMBL/GenBank/DDBJ databases">
        <title>FDA dAtabase for Regulatory Grade micrObial Sequences (FDA-ARGOS): Supporting development and validation of Infectious Disease Dx tests.</title>
        <authorList>
            <person name="Sproer C."/>
            <person name="Gronow S."/>
            <person name="Severitt S."/>
            <person name="Schroder I."/>
            <person name="Tallon L."/>
            <person name="Sadzewicz L."/>
            <person name="Zhao X."/>
            <person name="Boylan J."/>
            <person name="Ott S."/>
            <person name="Bowen H."/>
            <person name="Vavikolanu K."/>
            <person name="Mehta A."/>
            <person name="Aluvathingal J."/>
            <person name="Nadendla S."/>
            <person name="Lowell S."/>
            <person name="Myers T."/>
            <person name="Yan Y."/>
            <person name="Sichtig H."/>
        </authorList>
    </citation>
    <scope>NUCLEOTIDE SEQUENCE [LARGE SCALE GENOMIC DNA]</scope>
    <source>
        <strain evidence="7 8">FDAARGOS_986</strain>
    </source>
</reference>
<dbReference type="SUPFAM" id="SSF49879">
    <property type="entry name" value="SMAD/FHA domain"/>
    <property type="match status" value="1"/>
</dbReference>
<dbReference type="EMBL" id="CP066092">
    <property type="protein sequence ID" value="QQB19268.1"/>
    <property type="molecule type" value="Genomic_DNA"/>
</dbReference>
<dbReference type="Pfam" id="PF21934">
    <property type="entry name" value="Yop-YscD_ppl_3rd"/>
    <property type="match status" value="1"/>
</dbReference>
<dbReference type="InterPro" id="IPR057770">
    <property type="entry name" value="YscD/Y4YQ_C"/>
</dbReference>
<evidence type="ECO:0000259" key="5">
    <source>
        <dbReference type="Pfam" id="PF21937"/>
    </source>
</evidence>
<dbReference type="InterPro" id="IPR053946">
    <property type="entry name" value="YscD_ppl_3rd"/>
</dbReference>
<feature type="transmembrane region" description="Helical" evidence="1">
    <location>
        <begin position="127"/>
        <end position="149"/>
    </location>
</feature>
<dbReference type="InterPro" id="IPR008984">
    <property type="entry name" value="SMAD_FHA_dom_sf"/>
</dbReference>
<dbReference type="NCBIfam" id="TIGR02500">
    <property type="entry name" value="type_III_yscD"/>
    <property type="match status" value="1"/>
</dbReference>
<evidence type="ECO:0000259" key="6">
    <source>
        <dbReference type="Pfam" id="PF23893"/>
    </source>
</evidence>
<dbReference type="RefSeq" id="WP_042031626.1">
    <property type="nucleotide sequence ID" value="NZ_CAWMFX010000027.1"/>
</dbReference>
<name>A0A7T4DNK9_AERJA</name>
<evidence type="ECO:0000256" key="1">
    <source>
        <dbReference type="SAM" id="Phobius"/>
    </source>
</evidence>
<dbReference type="InterPro" id="IPR032034">
    <property type="entry name" value="YscD_ppl_1st"/>
</dbReference>
<evidence type="ECO:0000313" key="7">
    <source>
        <dbReference type="EMBL" id="QQB19268.1"/>
    </source>
</evidence>
<feature type="domain" description="YscD cytoplasmic" evidence="3">
    <location>
        <begin position="6"/>
        <end position="98"/>
    </location>
</feature>
<keyword evidence="1" id="KW-1133">Transmembrane helix</keyword>
<dbReference type="Gene3D" id="2.60.200.20">
    <property type="match status" value="1"/>
</dbReference>
<dbReference type="Proteomes" id="UP000595481">
    <property type="component" value="Chromosome"/>
</dbReference>
<keyword evidence="8" id="KW-1185">Reference proteome</keyword>
<dbReference type="GeneID" id="69553080"/>
<evidence type="ECO:0000259" key="3">
    <source>
        <dbReference type="Pfam" id="PF16697"/>
    </source>
</evidence>
<sequence>MSWKCRVYRGLNRGVEVALSEGRLVIGSDPLLADLVLVDEGMAPEHLVLLVSAEGINLQGWAEGITPTQDGAALEAGAQLMAGTRLEAGPLLWSFCDSSRSLPEQLEALPAMAAPARPRRRAGSAEWWLVGLCLSLVMAVVVMLGHGWWQGSSESDTARNEQELKRFLAAPAYRQVVLNSSDPELWLLSGYVDENGNRLALQQYLDGKGLSYRLDLRTMEDLRQGAGFILQKLGYEQLQIRNGKEPGWLRLSGAISAQDERWNSIESLLKQEVPGLLGIENRVQVAGAHRKRLDAMLQEQGLAGLLRVSESRDRIELSGQLDEARLAQFQQLQLQFRREFGSHPMLELINQSRSPRQDELEFEVRSVSLGRVPYVTLADNRRYPVGGATANGVRILSIQRDAVVVSKGKQQYIVRLKGGESHDDQFGNATVRR</sequence>
<organism evidence="7 8">
    <name type="scientific">Aeromonas jandaei</name>
    <dbReference type="NCBI Taxonomy" id="650"/>
    <lineage>
        <taxon>Bacteria</taxon>
        <taxon>Pseudomonadati</taxon>
        <taxon>Pseudomonadota</taxon>
        <taxon>Gammaproteobacteria</taxon>
        <taxon>Aeromonadales</taxon>
        <taxon>Aeromonadaceae</taxon>
        <taxon>Aeromonas</taxon>
    </lineage>
</organism>
<keyword evidence="1" id="KW-0472">Membrane</keyword>
<evidence type="ECO:0000259" key="4">
    <source>
        <dbReference type="Pfam" id="PF21934"/>
    </source>
</evidence>
<dbReference type="Pfam" id="PF23893">
    <property type="entry name" value="Y4YQ_C"/>
    <property type="match status" value="1"/>
</dbReference>
<accession>A0A7T4DNK9</accession>
<dbReference type="Pfam" id="PF16693">
    <property type="entry name" value="Yop-YscD_ppl_1st"/>
    <property type="match status" value="1"/>
</dbReference>
<proteinExistence type="predicted"/>
<keyword evidence="1" id="KW-0812">Transmembrane</keyword>